<dbReference type="GO" id="GO:0003910">
    <property type="term" value="F:DNA ligase (ATP) activity"/>
    <property type="evidence" value="ECO:0007669"/>
    <property type="project" value="UniProtKB-EC"/>
</dbReference>
<reference evidence="4" key="1">
    <citation type="submission" date="2021-02" db="EMBL/GenBank/DDBJ databases">
        <authorList>
            <person name="Bekaert M."/>
        </authorList>
    </citation>
    <scope>NUCLEOTIDE SEQUENCE</scope>
    <source>
        <strain evidence="4">IoA-00</strain>
    </source>
</reference>
<gene>
    <name evidence="4" type="ORF">LSAA_6273</name>
</gene>
<dbReference type="Gene3D" id="2.40.50.140">
    <property type="entry name" value="Nucleic acid-binding proteins"/>
    <property type="match status" value="1"/>
</dbReference>
<evidence type="ECO:0000313" key="4">
    <source>
        <dbReference type="EMBL" id="CAF2865820.1"/>
    </source>
</evidence>
<dbReference type="InterPro" id="IPR012309">
    <property type="entry name" value="DNA_ligase_ATP-dep_C"/>
</dbReference>
<keyword evidence="2 4" id="KW-0436">Ligase</keyword>
<dbReference type="EC" id="6.5.1.1" evidence="4"/>
<dbReference type="Proteomes" id="UP000675881">
    <property type="component" value="Chromosome 2"/>
</dbReference>
<dbReference type="Gene3D" id="3.30.1490.70">
    <property type="match status" value="1"/>
</dbReference>
<dbReference type="PANTHER" id="PTHR45674">
    <property type="entry name" value="DNA LIGASE 1/3 FAMILY MEMBER"/>
    <property type="match status" value="1"/>
</dbReference>
<dbReference type="GO" id="GO:0006310">
    <property type="term" value="P:DNA recombination"/>
    <property type="evidence" value="ECO:0007669"/>
    <property type="project" value="InterPro"/>
</dbReference>
<dbReference type="GO" id="GO:0006273">
    <property type="term" value="P:lagging strand elongation"/>
    <property type="evidence" value="ECO:0007669"/>
    <property type="project" value="TreeGrafter"/>
</dbReference>
<organism evidence="4 5">
    <name type="scientific">Lepeophtheirus salmonis</name>
    <name type="common">Salmon louse</name>
    <name type="synonym">Caligus salmonis</name>
    <dbReference type="NCBI Taxonomy" id="72036"/>
    <lineage>
        <taxon>Eukaryota</taxon>
        <taxon>Metazoa</taxon>
        <taxon>Ecdysozoa</taxon>
        <taxon>Arthropoda</taxon>
        <taxon>Crustacea</taxon>
        <taxon>Multicrustacea</taxon>
        <taxon>Hexanauplia</taxon>
        <taxon>Copepoda</taxon>
        <taxon>Siphonostomatoida</taxon>
        <taxon>Caligidae</taxon>
        <taxon>Lepeophtheirus</taxon>
    </lineage>
</organism>
<dbReference type="Pfam" id="PF04679">
    <property type="entry name" value="DNA_ligase_A_C"/>
    <property type="match status" value="1"/>
</dbReference>
<dbReference type="InterPro" id="IPR016059">
    <property type="entry name" value="DNA_ligase_ATP-dep_CS"/>
</dbReference>
<dbReference type="OrthoDB" id="206088at2759"/>
<keyword evidence="5" id="KW-1185">Reference proteome</keyword>
<accession>A0A7R8CSK5</accession>
<dbReference type="PROSITE" id="PS50160">
    <property type="entry name" value="DNA_LIGASE_A3"/>
    <property type="match status" value="1"/>
</dbReference>
<dbReference type="GO" id="GO:0005524">
    <property type="term" value="F:ATP binding"/>
    <property type="evidence" value="ECO:0007669"/>
    <property type="project" value="InterPro"/>
</dbReference>
<dbReference type="InterPro" id="IPR012340">
    <property type="entry name" value="NA-bd_OB-fold"/>
</dbReference>
<dbReference type="InterPro" id="IPR050191">
    <property type="entry name" value="ATP-dep_DNA_ligase"/>
</dbReference>
<dbReference type="GO" id="GO:0070421">
    <property type="term" value="C:DNA ligase III-XRCC1 complex"/>
    <property type="evidence" value="ECO:0007669"/>
    <property type="project" value="TreeGrafter"/>
</dbReference>
<dbReference type="AlphaFoldDB" id="A0A7R8CSK5"/>
<dbReference type="InterPro" id="IPR012310">
    <property type="entry name" value="DNA_ligase_ATP-dep_cent"/>
</dbReference>
<comment type="similarity">
    <text evidence="1">Belongs to the ATP-dependent DNA ligase family.</text>
</comment>
<evidence type="ECO:0000256" key="2">
    <source>
        <dbReference type="ARBA" id="ARBA00022598"/>
    </source>
</evidence>
<dbReference type="SUPFAM" id="SSF50249">
    <property type="entry name" value="Nucleic acid-binding proteins"/>
    <property type="match status" value="1"/>
</dbReference>
<evidence type="ECO:0000256" key="1">
    <source>
        <dbReference type="ARBA" id="ARBA00007572"/>
    </source>
</evidence>
<dbReference type="EMBL" id="HG994581">
    <property type="protein sequence ID" value="CAF2865820.1"/>
    <property type="molecule type" value="Genomic_DNA"/>
</dbReference>
<dbReference type="PROSITE" id="PS00333">
    <property type="entry name" value="DNA_LIGASE_A2"/>
    <property type="match status" value="1"/>
</dbReference>
<sequence>MFLKKGLEGLVLKDINSTYEPGKRHWLKVKKDYLNDGAMADTADLVVLGGWFGTGQKGGIVSIFLMGCYDTSTKKWMTVTKVHGGFDDATLEDLQDKIVPIMKKIKGDYDSVPSWLKCNRGVVPDFIVNDPKVMPVWEITGAEFSKSDIHTANGISIRFPALQSKGRIKIGKRQLILRN</sequence>
<dbReference type="PANTHER" id="PTHR45674:SF9">
    <property type="entry name" value="DNA LIGASE 3"/>
    <property type="match status" value="1"/>
</dbReference>
<evidence type="ECO:0000259" key="3">
    <source>
        <dbReference type="PROSITE" id="PS50160"/>
    </source>
</evidence>
<dbReference type="CDD" id="cd07967">
    <property type="entry name" value="OBF_DNA_ligase_III"/>
    <property type="match status" value="1"/>
</dbReference>
<protein>
    <submittedName>
        <fullName evidence="4">LIG3</fullName>
        <ecNumber evidence="4">6.5.1.1</ecNumber>
    </submittedName>
</protein>
<evidence type="ECO:0000313" key="5">
    <source>
        <dbReference type="Proteomes" id="UP000675881"/>
    </source>
</evidence>
<name>A0A7R8CSK5_LEPSM</name>
<dbReference type="GO" id="GO:0006302">
    <property type="term" value="P:double-strand break repair"/>
    <property type="evidence" value="ECO:0007669"/>
    <property type="project" value="TreeGrafter"/>
</dbReference>
<dbReference type="SUPFAM" id="SSF56091">
    <property type="entry name" value="DNA ligase/mRNA capping enzyme, catalytic domain"/>
    <property type="match status" value="1"/>
</dbReference>
<dbReference type="Pfam" id="PF01068">
    <property type="entry name" value="DNA_ligase_A_M"/>
    <property type="match status" value="1"/>
</dbReference>
<feature type="domain" description="ATP-dependent DNA ligase family profile" evidence="3">
    <location>
        <begin position="1"/>
        <end position="70"/>
    </location>
</feature>
<proteinExistence type="inferred from homology"/>